<comment type="subcellular location">
    <subcellularLocation>
        <location evidence="1">Virion</location>
    </subcellularLocation>
</comment>
<dbReference type="InterPro" id="IPR037164">
    <property type="entry name" value="Satellite_virus_coat_sf"/>
</dbReference>
<comment type="caution">
    <text evidence="2">The sequence shown here is derived from an EMBL/GenBank/DDBJ whole genome shotgun (WGS) entry which is preliminary data.</text>
</comment>
<dbReference type="GO" id="GO:0005198">
    <property type="term" value="F:structural molecule activity"/>
    <property type="evidence" value="ECO:0007669"/>
    <property type="project" value="InterPro"/>
</dbReference>
<dbReference type="SUPFAM" id="SSF88650">
    <property type="entry name" value="Satellite viruses"/>
    <property type="match status" value="1"/>
</dbReference>
<dbReference type="Gene3D" id="2.60.120.20">
    <property type="match status" value="2"/>
</dbReference>
<protein>
    <recommendedName>
        <fullName evidence="4">Coat protein</fullName>
    </recommendedName>
</protein>
<feature type="non-terminal residue" evidence="2">
    <location>
        <position position="1"/>
    </location>
</feature>
<accession>A0A818NQX5</accession>
<evidence type="ECO:0000313" key="3">
    <source>
        <dbReference type="Proteomes" id="UP000663869"/>
    </source>
</evidence>
<proteinExistence type="predicted"/>
<reference evidence="2" key="1">
    <citation type="submission" date="2021-02" db="EMBL/GenBank/DDBJ databases">
        <authorList>
            <person name="Nowell W R."/>
        </authorList>
    </citation>
    <scope>NUCLEOTIDE SEQUENCE</scope>
</reference>
<feature type="non-terminal residue" evidence="2">
    <location>
        <position position="244"/>
    </location>
</feature>
<name>A0A818NQX5_9BILA</name>
<evidence type="ECO:0000313" key="2">
    <source>
        <dbReference type="EMBL" id="CAF3611389.1"/>
    </source>
</evidence>
<gene>
    <name evidence="2" type="ORF">FME351_LOCUS22466</name>
</gene>
<evidence type="ECO:0000256" key="1">
    <source>
        <dbReference type="ARBA" id="ARBA00004328"/>
    </source>
</evidence>
<dbReference type="EMBL" id="CAJNYU010002921">
    <property type="protein sequence ID" value="CAF3611389.1"/>
    <property type="molecule type" value="Genomic_DNA"/>
</dbReference>
<dbReference type="Proteomes" id="UP000663869">
    <property type="component" value="Unassembled WGS sequence"/>
</dbReference>
<evidence type="ECO:0008006" key="4">
    <source>
        <dbReference type="Google" id="ProtNLM"/>
    </source>
</evidence>
<dbReference type="AlphaFoldDB" id="A0A818NQX5"/>
<organism evidence="2 3">
    <name type="scientific">Rotaria socialis</name>
    <dbReference type="NCBI Taxonomy" id="392032"/>
    <lineage>
        <taxon>Eukaryota</taxon>
        <taxon>Metazoa</taxon>
        <taxon>Spiralia</taxon>
        <taxon>Gnathifera</taxon>
        <taxon>Rotifera</taxon>
        <taxon>Eurotatoria</taxon>
        <taxon>Bdelloidea</taxon>
        <taxon>Philodinida</taxon>
        <taxon>Philodinidae</taxon>
        <taxon>Rotaria</taxon>
    </lineage>
</organism>
<dbReference type="InterPro" id="IPR029053">
    <property type="entry name" value="Viral_coat"/>
</dbReference>
<sequence length="244" mass="26627">INLATALQTYGRLLVIYDKQPNGALPTYATVMQTRNSAGTASNTAFSDPNFDNKERFTILRDITMVLPSVTNTAGVLTNIGFDQQSKNDINAFNIDIYIKLKGLHTAYTGATAGIADISTGKPPAKKQQQKRKRPTQFAPVPQIYRRGPRMEIKYCDIAASDDNFNLVGGTPWVLLNGVVQGAGNNQRIGNKISMKALRMKGQIINLATALQTYGRLLVIYDKQPNGALPTYATVMQTRNSAGT</sequence>